<feature type="non-terminal residue" evidence="1">
    <location>
        <position position="154"/>
    </location>
</feature>
<dbReference type="EMBL" id="GDID01000287">
    <property type="protein sequence ID" value="JAP96319.1"/>
    <property type="molecule type" value="Transcribed_RNA"/>
</dbReference>
<gene>
    <name evidence="1" type="ORF">TPC1_10383</name>
</gene>
<dbReference type="GO" id="GO:0008168">
    <property type="term" value="F:methyltransferase activity"/>
    <property type="evidence" value="ECO:0007669"/>
    <property type="project" value="UniProtKB-KW"/>
</dbReference>
<organism evidence="1">
    <name type="scientific">Trepomonas sp. PC1</name>
    <dbReference type="NCBI Taxonomy" id="1076344"/>
    <lineage>
        <taxon>Eukaryota</taxon>
        <taxon>Metamonada</taxon>
        <taxon>Diplomonadida</taxon>
        <taxon>Hexamitidae</taxon>
        <taxon>Hexamitinae</taxon>
        <taxon>Trepomonas</taxon>
    </lineage>
</organism>
<protein>
    <submittedName>
        <fullName evidence="1">23S rRNA (Uracil-5-)-methyltransferase RumA</fullName>
    </submittedName>
</protein>
<dbReference type="GO" id="GO:0032259">
    <property type="term" value="P:methylation"/>
    <property type="evidence" value="ECO:0007669"/>
    <property type="project" value="UniProtKB-KW"/>
</dbReference>
<accession>A0A146KMJ1</accession>
<reference evidence="1" key="1">
    <citation type="submission" date="2015-07" db="EMBL/GenBank/DDBJ databases">
        <title>Adaptation to a free-living lifestyle via gene acquisitions in the diplomonad Trepomonas sp. PC1.</title>
        <authorList>
            <person name="Xu F."/>
            <person name="Jerlstrom-Hultqvist J."/>
            <person name="Kolisko M."/>
            <person name="Simpson A.G.B."/>
            <person name="Roger A.J."/>
            <person name="Svard S.G."/>
            <person name="Andersson J.O."/>
        </authorList>
    </citation>
    <scope>NUCLEOTIDE SEQUENCE</scope>
    <source>
        <strain evidence="1">PC1</strain>
    </source>
</reference>
<feature type="non-terminal residue" evidence="1">
    <location>
        <position position="1"/>
    </location>
</feature>
<keyword evidence="1" id="KW-0808">Transferase</keyword>
<dbReference type="AlphaFoldDB" id="A0A146KMJ1"/>
<name>A0A146KMJ1_9EUKA</name>
<evidence type="ECO:0000313" key="1">
    <source>
        <dbReference type="EMBL" id="JAP96319.1"/>
    </source>
</evidence>
<proteinExistence type="predicted"/>
<sequence>VQEPTAPKTLLQVTQPLLFCENELFQKQKQVRNAIQHQFERLLHGQTLQSQFDLLKTHTAEKKMPRYFSQQILRDNVLHLQKIVSGLVSSNYRTKGEFKLQRDVDRVKVGSFYRVNQNDFYVFGAHEMQQSRLFPSQVTNFLKVMEIVLNLKNY</sequence>
<keyword evidence="1" id="KW-0489">Methyltransferase</keyword>